<keyword evidence="4" id="KW-1278">Translocase</keyword>
<name>A0A1Y3NWA9_9PSED</name>
<reference evidence="7 8" key="1">
    <citation type="journal article" date="2017" name="Syst. Appl. Microbiol.">
        <title>Pseudomonas caspiana sp. nov., a citrus pathogen in the Pseudomonas syringae phylogenetic group.</title>
        <authorList>
            <person name="Busquets A."/>
            <person name="Gomila M."/>
            <person name="Beiki F."/>
            <person name="Mulet M."/>
            <person name="Rahimian H."/>
            <person name="Garcia-Valdes E."/>
            <person name="Lalucat J."/>
        </authorList>
    </citation>
    <scope>NUCLEOTIDE SEQUENCE [LARGE SCALE GENOMIC DNA]</scope>
    <source>
        <strain evidence="7 8">FBF102</strain>
    </source>
</reference>
<gene>
    <name evidence="7" type="ORF">AUC60_20545</name>
</gene>
<dbReference type="GO" id="GO:0005524">
    <property type="term" value="F:ATP binding"/>
    <property type="evidence" value="ECO:0007669"/>
    <property type="project" value="UniProtKB-KW"/>
</dbReference>
<keyword evidence="2" id="KW-0547">Nucleotide-binding</keyword>
<protein>
    <recommendedName>
        <fullName evidence="6">ABC transporter domain-containing protein</fullName>
    </recommendedName>
</protein>
<proteinExistence type="predicted"/>
<dbReference type="InterPro" id="IPR003593">
    <property type="entry name" value="AAA+_ATPase"/>
</dbReference>
<evidence type="ECO:0000256" key="2">
    <source>
        <dbReference type="ARBA" id="ARBA00022741"/>
    </source>
</evidence>
<evidence type="ECO:0000259" key="6">
    <source>
        <dbReference type="PROSITE" id="PS50893"/>
    </source>
</evidence>
<dbReference type="SMART" id="SM00382">
    <property type="entry name" value="AAA"/>
    <property type="match status" value="1"/>
</dbReference>
<evidence type="ECO:0000256" key="3">
    <source>
        <dbReference type="ARBA" id="ARBA00022840"/>
    </source>
</evidence>
<evidence type="ECO:0000256" key="4">
    <source>
        <dbReference type="ARBA" id="ARBA00022967"/>
    </source>
</evidence>
<dbReference type="RefSeq" id="WP_087272051.1">
    <property type="nucleotide sequence ID" value="NZ_JBJGBV010000020.1"/>
</dbReference>
<dbReference type="PROSITE" id="PS00211">
    <property type="entry name" value="ABC_TRANSPORTER_1"/>
    <property type="match status" value="1"/>
</dbReference>
<dbReference type="OrthoDB" id="6461291at2"/>
<dbReference type="Pfam" id="PF00005">
    <property type="entry name" value="ABC_tran"/>
    <property type="match status" value="1"/>
</dbReference>
<dbReference type="PANTHER" id="PTHR42794">
    <property type="entry name" value="HEMIN IMPORT ATP-BINDING PROTEIN HMUV"/>
    <property type="match status" value="1"/>
</dbReference>
<evidence type="ECO:0000256" key="1">
    <source>
        <dbReference type="ARBA" id="ARBA00022448"/>
    </source>
</evidence>
<sequence length="262" mass="27960">MSFATADYRVTIHGRTILDGLAVKAEAGRTLALLGANGAGKSTFMKGLCGLTKAHGSATIDGIDLLSSSPAIRAKLIGYVAQDLAHLDVRLSTYELLLLAQHGSARGWATGKDAQRKASEMLELLGLQRFAECQPGQLSGGERQMISLALALVRSPRLLLLDEPTSALDLANQLQILDAVSAYTRKENIVTLAIFHDMNLASRYADDTLMLHHGHVHCSGPTRNTLTPENLAHVYGVDCRAISVDDGAFTAIYPVSVLKAAS</sequence>
<comment type="function">
    <text evidence="5">Part of the ABC transporter complex HmuTUV involved in hemin import. Responsible for energy coupling to the transport system.</text>
</comment>
<evidence type="ECO:0000256" key="5">
    <source>
        <dbReference type="ARBA" id="ARBA00037066"/>
    </source>
</evidence>
<dbReference type="InterPro" id="IPR027417">
    <property type="entry name" value="P-loop_NTPase"/>
</dbReference>
<dbReference type="PANTHER" id="PTHR42794:SF1">
    <property type="entry name" value="HEMIN IMPORT ATP-BINDING PROTEIN HMUV"/>
    <property type="match status" value="1"/>
</dbReference>
<dbReference type="EMBL" id="LOHF01000021">
    <property type="protein sequence ID" value="OUM71895.1"/>
    <property type="molecule type" value="Genomic_DNA"/>
</dbReference>
<evidence type="ECO:0000313" key="8">
    <source>
        <dbReference type="Proteomes" id="UP000195440"/>
    </source>
</evidence>
<comment type="caution">
    <text evidence="7">The sequence shown here is derived from an EMBL/GenBank/DDBJ whole genome shotgun (WGS) entry which is preliminary data.</text>
</comment>
<dbReference type="AlphaFoldDB" id="A0A1Y3NWA9"/>
<evidence type="ECO:0000313" key="7">
    <source>
        <dbReference type="EMBL" id="OUM71895.1"/>
    </source>
</evidence>
<dbReference type="SUPFAM" id="SSF52540">
    <property type="entry name" value="P-loop containing nucleoside triphosphate hydrolases"/>
    <property type="match status" value="1"/>
</dbReference>
<keyword evidence="8" id="KW-1185">Reference proteome</keyword>
<feature type="domain" description="ABC transporter" evidence="6">
    <location>
        <begin position="3"/>
        <end position="238"/>
    </location>
</feature>
<dbReference type="InterPro" id="IPR017871">
    <property type="entry name" value="ABC_transporter-like_CS"/>
</dbReference>
<dbReference type="PROSITE" id="PS50893">
    <property type="entry name" value="ABC_TRANSPORTER_2"/>
    <property type="match status" value="1"/>
</dbReference>
<keyword evidence="3" id="KW-0067">ATP-binding</keyword>
<accession>A0A1Y3NWA9</accession>
<dbReference type="Proteomes" id="UP000195440">
    <property type="component" value="Unassembled WGS sequence"/>
</dbReference>
<keyword evidence="1" id="KW-0813">Transport</keyword>
<dbReference type="InterPro" id="IPR003439">
    <property type="entry name" value="ABC_transporter-like_ATP-bd"/>
</dbReference>
<dbReference type="GO" id="GO:0016887">
    <property type="term" value="F:ATP hydrolysis activity"/>
    <property type="evidence" value="ECO:0007669"/>
    <property type="project" value="InterPro"/>
</dbReference>
<organism evidence="7 8">
    <name type="scientific">Pseudomonas caspiana</name>
    <dbReference type="NCBI Taxonomy" id="1451454"/>
    <lineage>
        <taxon>Bacteria</taxon>
        <taxon>Pseudomonadati</taxon>
        <taxon>Pseudomonadota</taxon>
        <taxon>Gammaproteobacteria</taxon>
        <taxon>Pseudomonadales</taxon>
        <taxon>Pseudomonadaceae</taxon>
        <taxon>Pseudomonas</taxon>
    </lineage>
</organism>
<dbReference type="CDD" id="cd03214">
    <property type="entry name" value="ABC_Iron-Siderophores_B12_Hemin"/>
    <property type="match status" value="1"/>
</dbReference>
<dbReference type="Gene3D" id="3.40.50.300">
    <property type="entry name" value="P-loop containing nucleotide triphosphate hydrolases"/>
    <property type="match status" value="1"/>
</dbReference>